<evidence type="ECO:0000313" key="3">
    <source>
        <dbReference type="EMBL" id="TXG53483.1"/>
    </source>
</evidence>
<protein>
    <recommendedName>
        <fullName evidence="2">Retrovirus-related Pol polyprotein from transposon TNT 1-94-like beta-barrel domain-containing protein</fullName>
    </recommendedName>
</protein>
<name>A0A5C7H8N7_9ROSI</name>
<feature type="domain" description="Retrovirus-related Pol polyprotein from transposon TNT 1-94-like beta-barrel" evidence="2">
    <location>
        <begin position="173"/>
        <end position="251"/>
    </location>
</feature>
<proteinExistence type="predicted"/>
<sequence length="251" mass="28350">MKRNGEKLDDVRVMEKILRSLTHNFEHVVTAIEESKNLETINIEELLGSLRVHGQRNLKNTQSTITAIKQALESKLTLENSCGEREHGRAPSQRGGISNRGQGRGRVNYSQTGYGRGRSNVQCFQCRKFRHYSSECSNKPENYANLAEAFNDITEEPTLLLFHNDSIGQNNVWYLDSSASNRMCGRKEYFVNLKEETGGSISLGDGSKLQVAGRGQIQIYQKDGHVRYISDVYYIPSMKSNILSLGQLLEK</sequence>
<organism evidence="3 4">
    <name type="scientific">Acer yangbiense</name>
    <dbReference type="NCBI Taxonomy" id="1000413"/>
    <lineage>
        <taxon>Eukaryota</taxon>
        <taxon>Viridiplantae</taxon>
        <taxon>Streptophyta</taxon>
        <taxon>Embryophyta</taxon>
        <taxon>Tracheophyta</taxon>
        <taxon>Spermatophyta</taxon>
        <taxon>Magnoliopsida</taxon>
        <taxon>eudicotyledons</taxon>
        <taxon>Gunneridae</taxon>
        <taxon>Pentapetalae</taxon>
        <taxon>rosids</taxon>
        <taxon>malvids</taxon>
        <taxon>Sapindales</taxon>
        <taxon>Sapindaceae</taxon>
        <taxon>Hippocastanoideae</taxon>
        <taxon>Acereae</taxon>
        <taxon>Acer</taxon>
    </lineage>
</organism>
<evidence type="ECO:0000313" key="4">
    <source>
        <dbReference type="Proteomes" id="UP000323000"/>
    </source>
</evidence>
<dbReference type="Pfam" id="PF14223">
    <property type="entry name" value="Retrotran_gag_2"/>
    <property type="match status" value="1"/>
</dbReference>
<dbReference type="AlphaFoldDB" id="A0A5C7H8N7"/>
<gene>
    <name evidence="3" type="ORF">EZV62_022652</name>
</gene>
<dbReference type="GO" id="GO:0008270">
    <property type="term" value="F:zinc ion binding"/>
    <property type="evidence" value="ECO:0007669"/>
    <property type="project" value="InterPro"/>
</dbReference>
<evidence type="ECO:0000256" key="1">
    <source>
        <dbReference type="SAM" id="MobiDB-lite"/>
    </source>
</evidence>
<evidence type="ECO:0000259" key="2">
    <source>
        <dbReference type="Pfam" id="PF22936"/>
    </source>
</evidence>
<dbReference type="SUPFAM" id="SSF57756">
    <property type="entry name" value="Retrovirus zinc finger-like domains"/>
    <property type="match status" value="1"/>
</dbReference>
<accession>A0A5C7H8N7</accession>
<dbReference type="Pfam" id="PF22936">
    <property type="entry name" value="Pol_BBD"/>
    <property type="match status" value="1"/>
</dbReference>
<dbReference type="InterPro" id="IPR054722">
    <property type="entry name" value="PolX-like_BBD"/>
</dbReference>
<comment type="caution">
    <text evidence="3">The sequence shown here is derived from an EMBL/GenBank/DDBJ whole genome shotgun (WGS) entry which is preliminary data.</text>
</comment>
<dbReference type="InterPro" id="IPR036875">
    <property type="entry name" value="Znf_CCHC_sf"/>
</dbReference>
<dbReference type="GO" id="GO:0003676">
    <property type="term" value="F:nucleic acid binding"/>
    <property type="evidence" value="ECO:0007669"/>
    <property type="project" value="InterPro"/>
</dbReference>
<dbReference type="Proteomes" id="UP000323000">
    <property type="component" value="Chromosome 10"/>
</dbReference>
<feature type="region of interest" description="Disordered" evidence="1">
    <location>
        <begin position="80"/>
        <end position="112"/>
    </location>
</feature>
<keyword evidence="4" id="KW-1185">Reference proteome</keyword>
<dbReference type="OrthoDB" id="2013098at2759"/>
<dbReference type="EMBL" id="VAHF01000010">
    <property type="protein sequence ID" value="TXG53483.1"/>
    <property type="molecule type" value="Genomic_DNA"/>
</dbReference>
<reference evidence="4" key="1">
    <citation type="journal article" date="2019" name="Gigascience">
        <title>De novo genome assembly of the endangered Acer yangbiense, a plant species with extremely small populations endemic to Yunnan Province, China.</title>
        <authorList>
            <person name="Yang J."/>
            <person name="Wariss H.M."/>
            <person name="Tao L."/>
            <person name="Zhang R."/>
            <person name="Yun Q."/>
            <person name="Hollingsworth P."/>
            <person name="Dao Z."/>
            <person name="Luo G."/>
            <person name="Guo H."/>
            <person name="Ma Y."/>
            <person name="Sun W."/>
        </authorList>
    </citation>
    <scope>NUCLEOTIDE SEQUENCE [LARGE SCALE GENOMIC DNA]</scope>
    <source>
        <strain evidence="4">cv. Malutang</strain>
    </source>
</reference>